<dbReference type="SMART" id="SM00849">
    <property type="entry name" value="Lactamase_B"/>
    <property type="match status" value="1"/>
</dbReference>
<comment type="caution">
    <text evidence="2">The sequence shown here is derived from an EMBL/GenBank/DDBJ whole genome shotgun (WGS) entry which is preliminary data.</text>
</comment>
<dbReference type="Proteomes" id="UP000178107">
    <property type="component" value="Unassembled WGS sequence"/>
</dbReference>
<dbReference type="SUPFAM" id="SSF56281">
    <property type="entry name" value="Metallo-hydrolase/oxidoreductase"/>
    <property type="match status" value="1"/>
</dbReference>
<organism evidence="2 3">
    <name type="scientific">Candidatus Zambryskibacteria bacterium RIFCSPHIGHO2_01_FULL_46_25</name>
    <dbReference type="NCBI Taxonomy" id="1802738"/>
    <lineage>
        <taxon>Bacteria</taxon>
        <taxon>Candidatus Zambryskiibacteriota</taxon>
    </lineage>
</organism>
<reference evidence="2 3" key="1">
    <citation type="journal article" date="2016" name="Nat. Commun.">
        <title>Thousands of microbial genomes shed light on interconnected biogeochemical processes in an aquifer system.</title>
        <authorList>
            <person name="Anantharaman K."/>
            <person name="Brown C.T."/>
            <person name="Hug L.A."/>
            <person name="Sharon I."/>
            <person name="Castelle C.J."/>
            <person name="Probst A.J."/>
            <person name="Thomas B.C."/>
            <person name="Singh A."/>
            <person name="Wilkins M.J."/>
            <person name="Karaoz U."/>
            <person name="Brodie E.L."/>
            <person name="Williams K.H."/>
            <person name="Hubbard S.S."/>
            <person name="Banfield J.F."/>
        </authorList>
    </citation>
    <scope>NUCLEOTIDE SEQUENCE [LARGE SCALE GENOMIC DNA]</scope>
</reference>
<dbReference type="Pfam" id="PF13483">
    <property type="entry name" value="Lactamase_B_3"/>
    <property type="match status" value="1"/>
</dbReference>
<evidence type="ECO:0000313" key="2">
    <source>
        <dbReference type="EMBL" id="OHA90639.1"/>
    </source>
</evidence>
<name>A0A1G2T1C5_9BACT</name>
<dbReference type="InterPro" id="IPR036866">
    <property type="entry name" value="RibonucZ/Hydroxyglut_hydro"/>
</dbReference>
<dbReference type="AlphaFoldDB" id="A0A1G2T1C5"/>
<sequence length="211" mass="23841">MERGDLWEYFGMKITQFEQSGFVVETESGFRLVGDIGHYMPLENLGAVAPDAMLVSHIHADHFSLERIKALAPKKIYLNKECIELLGEEKLVSEIVEVKVGDVIDIEGIKVQFFDVDHGPNVKVRPKENFGFLIECDGEKIYFAGDMFYPSGIDVSNLEVDVAMIPVGDFYTFGPAEATSFVKQFKKIGTVLPMHYHKTPETREEFLKLLS</sequence>
<dbReference type="InterPro" id="IPR050114">
    <property type="entry name" value="UPF0173_UPF0282_UlaG_hydrolase"/>
</dbReference>
<feature type="domain" description="Metallo-beta-lactamase" evidence="1">
    <location>
        <begin position="18"/>
        <end position="195"/>
    </location>
</feature>
<dbReference type="PANTHER" id="PTHR43546:SF3">
    <property type="entry name" value="UPF0173 METAL-DEPENDENT HYDROLASE MJ1163"/>
    <property type="match status" value="1"/>
</dbReference>
<dbReference type="PANTHER" id="PTHR43546">
    <property type="entry name" value="UPF0173 METAL-DEPENDENT HYDROLASE MJ1163-RELATED"/>
    <property type="match status" value="1"/>
</dbReference>
<dbReference type="EMBL" id="MHVH01000003">
    <property type="protein sequence ID" value="OHA90639.1"/>
    <property type="molecule type" value="Genomic_DNA"/>
</dbReference>
<dbReference type="Gene3D" id="3.60.15.10">
    <property type="entry name" value="Ribonuclease Z/Hydroxyacylglutathione hydrolase-like"/>
    <property type="match status" value="1"/>
</dbReference>
<evidence type="ECO:0000259" key="1">
    <source>
        <dbReference type="SMART" id="SM00849"/>
    </source>
</evidence>
<gene>
    <name evidence="2" type="ORF">A2838_02895</name>
</gene>
<proteinExistence type="predicted"/>
<accession>A0A1G2T1C5</accession>
<dbReference type="InterPro" id="IPR001279">
    <property type="entry name" value="Metallo-B-lactamas"/>
</dbReference>
<evidence type="ECO:0000313" key="3">
    <source>
        <dbReference type="Proteomes" id="UP000178107"/>
    </source>
</evidence>
<protein>
    <recommendedName>
        <fullName evidence="1">Metallo-beta-lactamase domain-containing protein</fullName>
    </recommendedName>
</protein>